<evidence type="ECO:0000256" key="1">
    <source>
        <dbReference type="ARBA" id="ARBA00022603"/>
    </source>
</evidence>
<feature type="domain" description="SAM-dependent MTase RsmB/NOP-type" evidence="6">
    <location>
        <begin position="29"/>
        <end position="304"/>
    </location>
</feature>
<dbReference type="GO" id="GO:0001510">
    <property type="term" value="P:RNA methylation"/>
    <property type="evidence" value="ECO:0007669"/>
    <property type="project" value="InterPro"/>
</dbReference>
<evidence type="ECO:0000259" key="6">
    <source>
        <dbReference type="PROSITE" id="PS51686"/>
    </source>
</evidence>
<dbReference type="InterPro" id="IPR054728">
    <property type="entry name" value="RsmB-like_ferredoxin"/>
</dbReference>
<dbReference type="EMBL" id="DVLL01000019">
    <property type="protein sequence ID" value="HIT59038.1"/>
    <property type="molecule type" value="Genomic_DNA"/>
</dbReference>
<accession>A0A9D1GTB8</accession>
<feature type="binding site" evidence="5">
    <location>
        <position position="188"/>
    </location>
    <ligand>
        <name>S-adenosyl-L-methionine</name>
        <dbReference type="ChEBI" id="CHEBI:59789"/>
    </ligand>
</feature>
<evidence type="ECO:0000256" key="2">
    <source>
        <dbReference type="ARBA" id="ARBA00022679"/>
    </source>
</evidence>
<dbReference type="Proteomes" id="UP000824136">
    <property type="component" value="Unassembled WGS sequence"/>
</dbReference>
<organism evidence="7 8">
    <name type="scientific">Candidatus Faeciplasma pullistercoris</name>
    <dbReference type="NCBI Taxonomy" id="2840800"/>
    <lineage>
        <taxon>Bacteria</taxon>
        <taxon>Bacillati</taxon>
        <taxon>Bacillota</taxon>
        <taxon>Clostridia</taxon>
        <taxon>Eubacteriales</taxon>
        <taxon>Oscillospiraceae</taxon>
        <taxon>Oscillospiraceae incertae sedis</taxon>
        <taxon>Candidatus Faeciplasma</taxon>
    </lineage>
</organism>
<comment type="caution">
    <text evidence="7">The sequence shown here is derived from an EMBL/GenBank/DDBJ whole genome shotgun (WGS) entry which is preliminary data.</text>
</comment>
<dbReference type="Pfam" id="PF01189">
    <property type="entry name" value="Methyltr_RsmB-F"/>
    <property type="match status" value="1"/>
</dbReference>
<evidence type="ECO:0000313" key="7">
    <source>
        <dbReference type="EMBL" id="HIT59038.1"/>
    </source>
</evidence>
<dbReference type="InterPro" id="IPR023267">
    <property type="entry name" value="RCMT"/>
</dbReference>
<feature type="active site" description="Nucleophile" evidence="5">
    <location>
        <position position="241"/>
    </location>
</feature>
<name>A0A9D1GTB8_9FIRM</name>
<dbReference type="InterPro" id="IPR001678">
    <property type="entry name" value="MeTrfase_RsmB-F_NOP2_dom"/>
</dbReference>
<dbReference type="InterPro" id="IPR049560">
    <property type="entry name" value="MeTrfase_RsmB-F_NOP2_cat"/>
</dbReference>
<proteinExistence type="inferred from homology"/>
<dbReference type="GO" id="GO:0003723">
    <property type="term" value="F:RNA binding"/>
    <property type="evidence" value="ECO:0007669"/>
    <property type="project" value="UniProtKB-UniRule"/>
</dbReference>
<keyword evidence="3 5" id="KW-0949">S-adenosyl-L-methionine</keyword>
<dbReference type="Pfam" id="PF22458">
    <property type="entry name" value="RsmF-B_ferredox"/>
    <property type="match status" value="1"/>
</dbReference>
<dbReference type="PROSITE" id="PS51686">
    <property type="entry name" value="SAM_MT_RSMB_NOP"/>
    <property type="match status" value="1"/>
</dbReference>
<evidence type="ECO:0000256" key="5">
    <source>
        <dbReference type="PROSITE-ProRule" id="PRU01023"/>
    </source>
</evidence>
<feature type="binding site" evidence="5">
    <location>
        <position position="145"/>
    </location>
    <ligand>
        <name>S-adenosyl-L-methionine</name>
        <dbReference type="ChEBI" id="CHEBI:59789"/>
    </ligand>
</feature>
<protein>
    <submittedName>
        <fullName evidence="7">RsmB/NOP family class I SAM-dependent RNA methyltransferase</fullName>
    </submittedName>
</protein>
<feature type="binding site" evidence="5">
    <location>
        <begin position="121"/>
        <end position="127"/>
    </location>
    <ligand>
        <name>S-adenosyl-L-methionine</name>
        <dbReference type="ChEBI" id="CHEBI:59789"/>
    </ligand>
</feature>
<evidence type="ECO:0000313" key="8">
    <source>
        <dbReference type="Proteomes" id="UP000824136"/>
    </source>
</evidence>
<comment type="similarity">
    <text evidence="5">Belongs to the class I-like SAM-binding methyltransferase superfamily. RsmB/NOP family.</text>
</comment>
<dbReference type="PRINTS" id="PR02008">
    <property type="entry name" value="RCMTFAMILY"/>
</dbReference>
<dbReference type="GO" id="GO:0008173">
    <property type="term" value="F:RNA methyltransferase activity"/>
    <property type="evidence" value="ECO:0007669"/>
    <property type="project" value="InterPro"/>
</dbReference>
<keyword evidence="4 5" id="KW-0694">RNA-binding</keyword>
<dbReference type="PANTHER" id="PTHR22807">
    <property type="entry name" value="NOP2 YEAST -RELATED NOL1/NOP2/FMU SUN DOMAIN-CONTAINING"/>
    <property type="match status" value="1"/>
</dbReference>
<dbReference type="InterPro" id="IPR029063">
    <property type="entry name" value="SAM-dependent_MTases_sf"/>
</dbReference>
<sequence>MSYNEQISLPEFLREKLFSQYGEELTEKIRQGYLARRRVSLRLNPLKGDRNATLDELNAAGLSPEPVSWYRDAFTLSKARESDVRSLKSYEDGRIYMQSLSSMLPPLILSPKPDTDILDMAAAPGGKTTQIAALCGNKCRITACERNAARAERLRYNIAKQGVGCAYVMLIDSRQLNSGFSFDSILLDAPCSGSGTLTASELCKGHFTNTLIKKSSETQRALLTKALELLKPGHEMVYSTCSILAEENEDVVGRVISKSRAEVVKLDDAWLGELPLLPVKLPGTVCVCPDADYEGFFIAKLRKLPN</sequence>
<keyword evidence="2 5" id="KW-0808">Transferase</keyword>
<gene>
    <name evidence="7" type="ORF">IAC39_04950</name>
</gene>
<evidence type="ECO:0000256" key="3">
    <source>
        <dbReference type="ARBA" id="ARBA00022691"/>
    </source>
</evidence>
<reference evidence="7" key="1">
    <citation type="submission" date="2020-10" db="EMBL/GenBank/DDBJ databases">
        <authorList>
            <person name="Gilroy R."/>
        </authorList>
    </citation>
    <scope>NUCLEOTIDE SEQUENCE</scope>
    <source>
        <strain evidence="7">CHK33-4379</strain>
    </source>
</reference>
<evidence type="ECO:0000256" key="4">
    <source>
        <dbReference type="ARBA" id="ARBA00022884"/>
    </source>
</evidence>
<reference evidence="7" key="2">
    <citation type="journal article" date="2021" name="PeerJ">
        <title>Extensive microbial diversity within the chicken gut microbiome revealed by metagenomics and culture.</title>
        <authorList>
            <person name="Gilroy R."/>
            <person name="Ravi A."/>
            <person name="Getino M."/>
            <person name="Pursley I."/>
            <person name="Horton D.L."/>
            <person name="Alikhan N.F."/>
            <person name="Baker D."/>
            <person name="Gharbi K."/>
            <person name="Hall N."/>
            <person name="Watson M."/>
            <person name="Adriaenssens E.M."/>
            <person name="Foster-Nyarko E."/>
            <person name="Jarju S."/>
            <person name="Secka A."/>
            <person name="Antonio M."/>
            <person name="Oren A."/>
            <person name="Chaudhuri R.R."/>
            <person name="La Ragione R."/>
            <person name="Hildebrand F."/>
            <person name="Pallen M.J."/>
        </authorList>
    </citation>
    <scope>NUCLEOTIDE SEQUENCE</scope>
    <source>
        <strain evidence="7">CHK33-4379</strain>
    </source>
</reference>
<feature type="binding site" evidence="5">
    <location>
        <position position="172"/>
    </location>
    <ligand>
        <name>S-adenosyl-L-methionine</name>
        <dbReference type="ChEBI" id="CHEBI:59789"/>
    </ligand>
</feature>
<dbReference type="SUPFAM" id="SSF53335">
    <property type="entry name" value="S-adenosyl-L-methionine-dependent methyltransferases"/>
    <property type="match status" value="1"/>
</dbReference>
<dbReference type="Gene3D" id="3.40.50.150">
    <property type="entry name" value="Vaccinia Virus protein VP39"/>
    <property type="match status" value="1"/>
</dbReference>
<keyword evidence="1 5" id="KW-0489">Methyltransferase</keyword>
<dbReference type="AlphaFoldDB" id="A0A9D1GTB8"/>
<dbReference type="PANTHER" id="PTHR22807:SF30">
    <property type="entry name" value="28S RRNA (CYTOSINE(4447)-C(5))-METHYLTRANSFERASE-RELATED"/>
    <property type="match status" value="1"/>
</dbReference>